<comment type="caution">
    <text evidence="1">The sequence shown here is derived from an EMBL/GenBank/DDBJ whole genome shotgun (WGS) entry which is preliminary data.</text>
</comment>
<dbReference type="AlphaFoldDB" id="A0A9P1IKD0"/>
<accession>A0A9P1IKD0</accession>
<dbReference type="Proteomes" id="UP001152747">
    <property type="component" value="Unassembled WGS sequence"/>
</dbReference>
<organism evidence="1 2">
    <name type="scientific">Caenorhabditis angaria</name>
    <dbReference type="NCBI Taxonomy" id="860376"/>
    <lineage>
        <taxon>Eukaryota</taxon>
        <taxon>Metazoa</taxon>
        <taxon>Ecdysozoa</taxon>
        <taxon>Nematoda</taxon>
        <taxon>Chromadorea</taxon>
        <taxon>Rhabditida</taxon>
        <taxon>Rhabditina</taxon>
        <taxon>Rhabditomorpha</taxon>
        <taxon>Rhabditoidea</taxon>
        <taxon>Rhabditidae</taxon>
        <taxon>Peloderinae</taxon>
        <taxon>Caenorhabditis</taxon>
    </lineage>
</organism>
<protein>
    <submittedName>
        <fullName evidence="1">Uncharacterized protein</fullName>
    </submittedName>
</protein>
<name>A0A9P1IKD0_9PELO</name>
<proteinExistence type="predicted"/>
<gene>
    <name evidence="1" type="ORF">CAMP_LOCUS8857</name>
</gene>
<sequence length="196" mass="22139">MLVNSTEVKFSTYCKGPGLQSVLPIATPLWLWIVSENNLESVEFDIQLENKEKLQYLKNIDRKSKKLAIFYTIPPTNAKRIVISINDDGQMYNFMSDISLDKEPSKLNESITEVSRILNLTTTPETSACVSSDPLWKKNSTDPTSTFDCGNRTTSTKIEVTLEMDKTKSKIDMGPEKSNDQNVAAVLEEKKKGYWS</sequence>
<dbReference type="EMBL" id="CANHGI010000003">
    <property type="protein sequence ID" value="CAI5446220.1"/>
    <property type="molecule type" value="Genomic_DNA"/>
</dbReference>
<evidence type="ECO:0000313" key="1">
    <source>
        <dbReference type="EMBL" id="CAI5446220.1"/>
    </source>
</evidence>
<evidence type="ECO:0000313" key="2">
    <source>
        <dbReference type="Proteomes" id="UP001152747"/>
    </source>
</evidence>
<reference evidence="1" key="1">
    <citation type="submission" date="2022-11" db="EMBL/GenBank/DDBJ databases">
        <authorList>
            <person name="Kikuchi T."/>
        </authorList>
    </citation>
    <scope>NUCLEOTIDE SEQUENCE</scope>
    <source>
        <strain evidence="1">PS1010</strain>
    </source>
</reference>
<keyword evidence="2" id="KW-1185">Reference proteome</keyword>